<gene>
    <name evidence="6" type="ORF">CYFUS_003906</name>
</gene>
<dbReference type="KEGG" id="cfus:CYFUS_003906"/>
<comment type="cofactor">
    <cofactor evidence="5">
        <name>Fe(2+)</name>
        <dbReference type="ChEBI" id="CHEBI:29033"/>
    </cofactor>
    <text evidence="5">Binds 1 Fe(2+) ion per subunit.</text>
</comment>
<evidence type="ECO:0000256" key="1">
    <source>
        <dbReference type="ARBA" id="ARBA00006787"/>
    </source>
</evidence>
<dbReference type="Proteomes" id="UP000217257">
    <property type="component" value="Chromosome"/>
</dbReference>
<dbReference type="InterPro" id="IPR004294">
    <property type="entry name" value="Carotenoid_Oase"/>
</dbReference>
<keyword evidence="4 5" id="KW-0408">Iron</keyword>
<dbReference type="RefSeq" id="WP_232537664.1">
    <property type="nucleotide sequence ID" value="NZ_CP022098.1"/>
</dbReference>
<keyword evidence="3" id="KW-0560">Oxidoreductase</keyword>
<dbReference type="EMBL" id="CP022098">
    <property type="protein sequence ID" value="ATB38471.1"/>
    <property type="molecule type" value="Genomic_DNA"/>
</dbReference>
<accession>A0A250J505</accession>
<feature type="binding site" evidence="5">
    <location>
        <position position="475"/>
    </location>
    <ligand>
        <name>Fe cation</name>
        <dbReference type="ChEBI" id="CHEBI:24875"/>
        <note>catalytic</note>
    </ligand>
</feature>
<dbReference type="AlphaFoldDB" id="A0A250J505"/>
<evidence type="ECO:0000256" key="3">
    <source>
        <dbReference type="ARBA" id="ARBA00023002"/>
    </source>
</evidence>
<dbReference type="PANTHER" id="PTHR10543">
    <property type="entry name" value="BETA-CAROTENE DIOXYGENASE"/>
    <property type="match status" value="1"/>
</dbReference>
<feature type="binding site" evidence="5">
    <location>
        <position position="294"/>
    </location>
    <ligand>
        <name>Fe cation</name>
        <dbReference type="ChEBI" id="CHEBI:24875"/>
        <note>catalytic</note>
    </ligand>
</feature>
<organism evidence="6 7">
    <name type="scientific">Cystobacter fuscus</name>
    <dbReference type="NCBI Taxonomy" id="43"/>
    <lineage>
        <taxon>Bacteria</taxon>
        <taxon>Pseudomonadati</taxon>
        <taxon>Myxococcota</taxon>
        <taxon>Myxococcia</taxon>
        <taxon>Myxococcales</taxon>
        <taxon>Cystobacterineae</taxon>
        <taxon>Archangiaceae</taxon>
        <taxon>Cystobacter</taxon>
    </lineage>
</organism>
<evidence type="ECO:0000313" key="6">
    <source>
        <dbReference type="EMBL" id="ATB38471.1"/>
    </source>
</evidence>
<keyword evidence="2 5" id="KW-0479">Metal-binding</keyword>
<evidence type="ECO:0000256" key="4">
    <source>
        <dbReference type="ARBA" id="ARBA00023004"/>
    </source>
</evidence>
<evidence type="ECO:0000313" key="7">
    <source>
        <dbReference type="Proteomes" id="UP000217257"/>
    </source>
</evidence>
<name>A0A250J505_9BACT</name>
<evidence type="ECO:0000256" key="5">
    <source>
        <dbReference type="PIRSR" id="PIRSR604294-1"/>
    </source>
</evidence>
<feature type="binding site" evidence="5">
    <location>
        <position position="178"/>
    </location>
    <ligand>
        <name>Fe cation</name>
        <dbReference type="ChEBI" id="CHEBI:24875"/>
        <note>catalytic</note>
    </ligand>
</feature>
<feature type="binding site" evidence="5">
    <location>
        <position position="227"/>
    </location>
    <ligand>
        <name>Fe cation</name>
        <dbReference type="ChEBI" id="CHEBI:24875"/>
        <note>catalytic</note>
    </ligand>
</feature>
<dbReference type="GO" id="GO:0016121">
    <property type="term" value="P:carotene catabolic process"/>
    <property type="evidence" value="ECO:0007669"/>
    <property type="project" value="TreeGrafter"/>
</dbReference>
<dbReference type="PANTHER" id="PTHR10543:SF89">
    <property type="entry name" value="CAROTENOID 9,10(9',10')-CLEAVAGE DIOXYGENASE 1"/>
    <property type="match status" value="1"/>
</dbReference>
<dbReference type="GO" id="GO:0010436">
    <property type="term" value="F:carotenoid dioxygenase activity"/>
    <property type="evidence" value="ECO:0007669"/>
    <property type="project" value="TreeGrafter"/>
</dbReference>
<dbReference type="Pfam" id="PF03055">
    <property type="entry name" value="RPE65"/>
    <property type="match status" value="1"/>
</dbReference>
<dbReference type="GO" id="GO:0046872">
    <property type="term" value="F:metal ion binding"/>
    <property type="evidence" value="ECO:0007669"/>
    <property type="project" value="UniProtKB-KW"/>
</dbReference>
<protein>
    <submittedName>
        <fullName evidence="6">Uncharacterized protein</fullName>
    </submittedName>
</protein>
<sequence length="482" mass="52502">MPEDPMTRAASALRSAESPSWLKAYRDLSRTHGFEPMRVEGRLPEELNGTLVRVGPVAFGVGGQSYGHLFDGDGGVLAVRFAGGQAQGAARAIDTPSIRAERDAGQVLYSNYGTRAPTLWRRLFGGVKNAANTSPLAWDGRLFALVEAALPTELSLEDLSTLGETDLGGVVGPAFSAHPHPVVSRRASYNFGVRYGRVTQLDLYELPDAGPVRRLGSVPLPGPTLVHDFIATDHHLVFFVSPVRLNLFRVLLGQGSVSDNLEWRPKLGTEVLVVPIDAPAQVVRFPAEPFHAWHFGNAFEDAGLLHVDYVRYPDFGTNQWLAELPRGWTSTDAQGRLHRATLDVEAGWLRSEQVSDRSCEFPSATPLRAGARHRYTYVVAHSGPDTWRGAHDVLVKVDMWTGAETVVTLGAGHHPAEPIFVPRAGGSAEDDGWLLVQTYDATSDRTYVAVLDAKAPEAGPVGRAWLDHAFPFTFHGTWVTAR</sequence>
<proteinExistence type="inferred from homology"/>
<reference evidence="6 7" key="1">
    <citation type="submission" date="2017-06" db="EMBL/GenBank/DDBJ databases">
        <title>Sequencing and comparative analysis of myxobacterial genomes.</title>
        <authorList>
            <person name="Rupp O."/>
            <person name="Goesmann A."/>
            <person name="Sogaard-Andersen L."/>
        </authorList>
    </citation>
    <scope>NUCLEOTIDE SEQUENCE [LARGE SCALE GENOMIC DNA]</scope>
    <source>
        <strain evidence="6 7">DSM 52655</strain>
    </source>
</reference>
<comment type="similarity">
    <text evidence="1">Belongs to the carotenoid oxygenase family.</text>
</comment>
<evidence type="ECO:0000256" key="2">
    <source>
        <dbReference type="ARBA" id="ARBA00022723"/>
    </source>
</evidence>